<dbReference type="AlphaFoldDB" id="A0A1H9LVU9"/>
<evidence type="ECO:0000256" key="1">
    <source>
        <dbReference type="ARBA" id="ARBA00004571"/>
    </source>
</evidence>
<dbReference type="InterPro" id="IPR033900">
    <property type="entry name" value="Gram_neg_porin_domain"/>
</dbReference>
<dbReference type="OrthoDB" id="5622917at2"/>
<dbReference type="SUPFAM" id="SSF56935">
    <property type="entry name" value="Porins"/>
    <property type="match status" value="1"/>
</dbReference>
<dbReference type="InterPro" id="IPR050298">
    <property type="entry name" value="Gram-neg_bact_OMP"/>
</dbReference>
<gene>
    <name evidence="6" type="ORF">SAMN03080615_04126</name>
</gene>
<keyword evidence="2 4" id="KW-0732">Signal</keyword>
<dbReference type="Gene3D" id="2.40.160.10">
    <property type="entry name" value="Porin"/>
    <property type="match status" value="1"/>
</dbReference>
<proteinExistence type="predicted"/>
<evidence type="ECO:0000313" key="6">
    <source>
        <dbReference type="EMBL" id="SER15337.1"/>
    </source>
</evidence>
<comment type="subcellular location">
    <subcellularLocation>
        <location evidence="1">Cell outer membrane</location>
        <topology evidence="1">Multi-pass membrane protein</topology>
    </subcellularLocation>
</comment>
<evidence type="ECO:0000256" key="3">
    <source>
        <dbReference type="ARBA" id="ARBA00023136"/>
    </source>
</evidence>
<dbReference type="EMBL" id="FOGB01000019">
    <property type="protein sequence ID" value="SER15337.1"/>
    <property type="molecule type" value="Genomic_DNA"/>
</dbReference>
<dbReference type="GO" id="GO:0009279">
    <property type="term" value="C:cell outer membrane"/>
    <property type="evidence" value="ECO:0007669"/>
    <property type="project" value="UniProtKB-SubCell"/>
</dbReference>
<accession>A0A1H9LVU9</accession>
<evidence type="ECO:0000256" key="4">
    <source>
        <dbReference type="SAM" id="SignalP"/>
    </source>
</evidence>
<dbReference type="RefSeq" id="WP_091361951.1">
    <property type="nucleotide sequence ID" value="NZ_AP025284.1"/>
</dbReference>
<organism evidence="6 7">
    <name type="scientific">Amphritea atlantica</name>
    <dbReference type="NCBI Taxonomy" id="355243"/>
    <lineage>
        <taxon>Bacteria</taxon>
        <taxon>Pseudomonadati</taxon>
        <taxon>Pseudomonadota</taxon>
        <taxon>Gammaproteobacteria</taxon>
        <taxon>Oceanospirillales</taxon>
        <taxon>Oceanospirillaceae</taxon>
        <taxon>Amphritea</taxon>
    </lineage>
</organism>
<dbReference type="PANTHER" id="PTHR34501:SF2">
    <property type="entry name" value="OUTER MEMBRANE PORIN F-RELATED"/>
    <property type="match status" value="1"/>
</dbReference>
<feature type="chain" id="PRO_5011732375" evidence="4">
    <location>
        <begin position="21"/>
        <end position="312"/>
    </location>
</feature>
<dbReference type="STRING" id="355243.SAMN03080615_04126"/>
<keyword evidence="3" id="KW-0472">Membrane</keyword>
<evidence type="ECO:0000313" key="7">
    <source>
        <dbReference type="Proteomes" id="UP000198749"/>
    </source>
</evidence>
<dbReference type="PANTHER" id="PTHR34501">
    <property type="entry name" value="PROTEIN YDDL-RELATED"/>
    <property type="match status" value="1"/>
</dbReference>
<dbReference type="InterPro" id="IPR023614">
    <property type="entry name" value="Porin_dom_sf"/>
</dbReference>
<dbReference type="Pfam" id="PF13609">
    <property type="entry name" value="Porin_4"/>
    <property type="match status" value="1"/>
</dbReference>
<name>A0A1H9LVU9_9GAMM</name>
<dbReference type="Proteomes" id="UP000198749">
    <property type="component" value="Unassembled WGS sequence"/>
</dbReference>
<protein>
    <submittedName>
        <fullName evidence="6">Outer membrane protein (Porin)</fullName>
    </submittedName>
</protein>
<keyword evidence="7" id="KW-1185">Reference proteome</keyword>
<feature type="signal peptide" evidence="4">
    <location>
        <begin position="1"/>
        <end position="20"/>
    </location>
</feature>
<reference evidence="7" key="1">
    <citation type="submission" date="2016-10" db="EMBL/GenBank/DDBJ databases">
        <authorList>
            <person name="Varghese N."/>
            <person name="Submissions S."/>
        </authorList>
    </citation>
    <scope>NUCLEOTIDE SEQUENCE [LARGE SCALE GENOMIC DNA]</scope>
    <source>
        <strain evidence="7">DSM 18887</strain>
    </source>
</reference>
<evidence type="ECO:0000259" key="5">
    <source>
        <dbReference type="Pfam" id="PF13609"/>
    </source>
</evidence>
<feature type="domain" description="Porin" evidence="5">
    <location>
        <begin position="7"/>
        <end position="299"/>
    </location>
</feature>
<dbReference type="GO" id="GO:0015288">
    <property type="term" value="F:porin activity"/>
    <property type="evidence" value="ECO:0007669"/>
    <property type="project" value="InterPro"/>
</dbReference>
<evidence type="ECO:0000256" key="2">
    <source>
        <dbReference type="ARBA" id="ARBA00022729"/>
    </source>
</evidence>
<sequence length="312" mass="33792">MKKLILAAAIAATTAGSASAATIYEGKGLTYKLKGDFQIQLRKDVGTDQKLDVEFDDLELKNSVIYDLGNDMKAFGQLDFGYKNAAEGKTDSSHLEEAYVGMQYGNVSVSIGQQNFAVDSFGVDEQLEDTLKEDQFDATKTSGNDVVRVDVNMDNFTLILTTELEAGSEKSADGKGVDIFMSTSVAGVELGAAYQNFDEDPSVSGDVDVWGVSAKYDAGFAEFGVDYSKADDGAVETDQYNLMTIVPVAKTTDLGLGWTKIEEDGSNDVSEWYANVVYKFPTQKNVSVFAEIADTDKDGVKMGYLTGMRVKF</sequence>